<comment type="caution">
    <text evidence="1">The sequence shown here is derived from an EMBL/GenBank/DDBJ whole genome shotgun (WGS) entry which is preliminary data.</text>
</comment>
<proteinExistence type="predicted"/>
<dbReference type="RefSeq" id="WP_246278183.1">
    <property type="nucleotide sequence ID" value="NZ_BLPG01000001.1"/>
</dbReference>
<accession>A0A6V8LJE0</accession>
<keyword evidence="2" id="KW-1185">Reference proteome</keyword>
<evidence type="ECO:0000313" key="1">
    <source>
        <dbReference type="EMBL" id="GFJ92735.1"/>
    </source>
</evidence>
<dbReference type="Proteomes" id="UP000482960">
    <property type="component" value="Unassembled WGS sequence"/>
</dbReference>
<organism evidence="1 2">
    <name type="scientific">Phytohabitans rumicis</name>
    <dbReference type="NCBI Taxonomy" id="1076125"/>
    <lineage>
        <taxon>Bacteria</taxon>
        <taxon>Bacillati</taxon>
        <taxon>Actinomycetota</taxon>
        <taxon>Actinomycetes</taxon>
        <taxon>Micromonosporales</taxon>
        <taxon>Micromonosporaceae</taxon>
    </lineage>
</organism>
<evidence type="ECO:0008006" key="3">
    <source>
        <dbReference type="Google" id="ProtNLM"/>
    </source>
</evidence>
<gene>
    <name evidence="1" type="ORF">Prum_063770</name>
</gene>
<protein>
    <recommendedName>
        <fullName evidence="3">DUF4185 domain-containing protein</fullName>
    </recommendedName>
</protein>
<reference evidence="1 2" key="2">
    <citation type="submission" date="2020-03" db="EMBL/GenBank/DDBJ databases">
        <authorList>
            <person name="Ichikawa N."/>
            <person name="Kimura A."/>
            <person name="Kitahashi Y."/>
            <person name="Uohara A."/>
        </authorList>
    </citation>
    <scope>NUCLEOTIDE SEQUENCE [LARGE SCALE GENOMIC DNA]</scope>
    <source>
        <strain evidence="1 2">NBRC 108638</strain>
    </source>
</reference>
<dbReference type="AlphaFoldDB" id="A0A6V8LJE0"/>
<dbReference type="EMBL" id="BLPG01000001">
    <property type="protein sequence ID" value="GFJ92735.1"/>
    <property type="molecule type" value="Genomic_DNA"/>
</dbReference>
<evidence type="ECO:0000313" key="2">
    <source>
        <dbReference type="Proteomes" id="UP000482960"/>
    </source>
</evidence>
<name>A0A6V8LJE0_9ACTN</name>
<reference evidence="1 2" key="1">
    <citation type="submission" date="2020-03" db="EMBL/GenBank/DDBJ databases">
        <title>Whole genome shotgun sequence of Phytohabitans rumicis NBRC 108638.</title>
        <authorList>
            <person name="Komaki H."/>
            <person name="Tamura T."/>
        </authorList>
    </citation>
    <scope>NUCLEOTIDE SEQUENCE [LARGE SCALE GENOMIC DNA]</scope>
    <source>
        <strain evidence="1 2">NBRC 108638</strain>
    </source>
</reference>
<sequence>MGWTGADSTYSTSLPGGKRLWIYSDTFLGPVNPDLSRPMDVPFLRNSMIVQNGRKLTTIHGGTAAEPTTLLAPDDPTRWWWVGAGITLGGVLYQTVVEFGRTGDGPWDFAWMGNHLARMSVGRLNRVIDIRPLPSSIEVTWASWLQPIGNYLYIYGVEDLGASKYLHVARAAGRNPLGRWQYWTGSGWSTSEADSARVLEGVSNEYSVTPWRGQWLLVTQDTTELFSTKIVGYLGGSPTGPFTGKTLLYNTPETGLLGSYGNPNVFTYNPHVHPELSTDRKLVVSYNVNSFNGQDLYDDVTIYRGRFVDVNLA</sequence>